<keyword evidence="19" id="KW-1185">Reference proteome</keyword>
<dbReference type="InterPro" id="IPR011331">
    <property type="entry name" value="Ribosomal_eL37/eL43"/>
</dbReference>
<evidence type="ECO:0000256" key="12">
    <source>
        <dbReference type="ARBA" id="ARBA00022989"/>
    </source>
</evidence>
<evidence type="ECO:0000259" key="17">
    <source>
        <dbReference type="Pfam" id="PF25563"/>
    </source>
</evidence>
<keyword evidence="7" id="KW-0699">rRNA-binding</keyword>
<dbReference type="InterPro" id="IPR018267">
    <property type="entry name" value="Ribosomal_eL37_CS"/>
</dbReference>
<dbReference type="InterPro" id="IPR017451">
    <property type="entry name" value="F-box-assoc_interact_dom"/>
</dbReference>
<evidence type="ECO:0000256" key="15">
    <source>
        <dbReference type="SAM" id="Phobius"/>
    </source>
</evidence>
<evidence type="ECO:0000256" key="13">
    <source>
        <dbReference type="ARBA" id="ARBA00023136"/>
    </source>
</evidence>
<evidence type="ECO:0000256" key="1">
    <source>
        <dbReference type="ARBA" id="ARBA00004370"/>
    </source>
</evidence>
<dbReference type="PANTHER" id="PTHR10768">
    <property type="entry name" value="60S RIBOSOMAL PROTEIN L37"/>
    <property type="match status" value="1"/>
</dbReference>
<dbReference type="InterPro" id="IPR001569">
    <property type="entry name" value="Ribosomal_eL37"/>
</dbReference>
<keyword evidence="14" id="KW-0687">Ribonucleoprotein</keyword>
<evidence type="ECO:0000256" key="9">
    <source>
        <dbReference type="ARBA" id="ARBA00022833"/>
    </source>
</evidence>
<gene>
    <name evidence="18" type="primary">A03p042040.1_BraROA</name>
    <name evidence="18" type="ORF">IGI04_011955</name>
</gene>
<evidence type="ECO:0000256" key="5">
    <source>
        <dbReference type="ARBA" id="ARBA00022692"/>
    </source>
</evidence>
<keyword evidence="6" id="KW-0479">Metal-binding</keyword>
<dbReference type="PANTHER" id="PTHR10768:SF32">
    <property type="entry name" value="RIBOSOMAL PROTEIN L37"/>
    <property type="match status" value="1"/>
</dbReference>
<protein>
    <recommendedName>
        <fullName evidence="20">60S ribosomal protein L37</fullName>
    </recommendedName>
</protein>
<keyword evidence="4" id="KW-0808">Transferase</keyword>
<dbReference type="EMBL" id="JADBGQ010000003">
    <property type="protein sequence ID" value="KAG5405836.1"/>
    <property type="molecule type" value="Genomic_DNA"/>
</dbReference>
<dbReference type="InterPro" id="IPR011332">
    <property type="entry name" value="Ribosomal_zn-bd"/>
</dbReference>
<keyword evidence="9" id="KW-0862">Zinc</keyword>
<dbReference type="Pfam" id="PF01907">
    <property type="entry name" value="Ribosomal_L37e"/>
    <property type="match status" value="1"/>
</dbReference>
<comment type="similarity">
    <text evidence="3">Belongs to the eukaryotic ribosomal protein eL37 family.</text>
</comment>
<sequence length="563" mass="63557">MADFIDKKKYVVVYRQHMTHAPTRIVSFRRSDTLLGRFSYQDGKPEMMVLDDVNLNVRDNILLLDAGLVGHCHGLFCLYFEDMTFGVWNPSLRELRRVQTRHVSNWAEIGFGYDHSSQDYKIVLVLDMRGSHSKALVLTSGESRMIDVPCLENTVVLIRMRLPGTLVGENIYWQVCDDKVKVTDKVLSFDLVSETFNYCPGPSNCGKAFPQVIEGLRGGESIGRESKLVAYNLEEKSLTNVETSLSLYTYGSTLLTYVETLVPIPGSFIERRAFFQEEEEDLVNAHCKQVEDTINIINLVLVLSFNASIIPFESYQEKNLLVEGHQPGNQLDVYISRQNTIVSQKAAGIPTAEPSCSFPVVSLVKLITQTKGTGSFGKRRNKSHTLCVRCGRRSFHIQKSRCSACAYPAARKRTYNWSVKAIRRKTTGTGRMRYLKNVPRRFKTGLREGTEAKPRNKAASALHDKSRLVLLNLWLVLMFLPLVVTLLLVKALHWLAQKRVEYIETTPSVSKLSHVRIVSVMSFHSSCGYSLYVQFYMPLGSIAVGLGKGLYCGTVKSEFVENC</sequence>
<proteinExistence type="inferred from homology"/>
<evidence type="ECO:0000256" key="8">
    <source>
        <dbReference type="ARBA" id="ARBA00022771"/>
    </source>
</evidence>
<accession>A0ABQ7N6R4</accession>
<dbReference type="InterPro" id="IPR057992">
    <property type="entry name" value="TPR_SYVN1_N"/>
</dbReference>
<evidence type="ECO:0000256" key="6">
    <source>
        <dbReference type="ARBA" id="ARBA00022723"/>
    </source>
</evidence>
<dbReference type="Gene3D" id="2.20.25.30">
    <property type="match status" value="1"/>
</dbReference>
<evidence type="ECO:0000259" key="16">
    <source>
        <dbReference type="Pfam" id="PF07734"/>
    </source>
</evidence>
<keyword evidence="11" id="KW-0689">Ribosomal protein</keyword>
<feature type="domain" description="E3 ubiquitin-protein ligase synoviolin-like TPR repeats" evidence="17">
    <location>
        <begin position="478"/>
        <end position="531"/>
    </location>
</feature>
<dbReference type="PROSITE" id="PS01077">
    <property type="entry name" value="RIBOSOMAL_L37E"/>
    <property type="match status" value="1"/>
</dbReference>
<evidence type="ECO:0008006" key="20">
    <source>
        <dbReference type="Google" id="ProtNLM"/>
    </source>
</evidence>
<comment type="subcellular location">
    <subcellularLocation>
        <location evidence="1">Membrane</location>
    </subcellularLocation>
</comment>
<evidence type="ECO:0000256" key="10">
    <source>
        <dbReference type="ARBA" id="ARBA00022884"/>
    </source>
</evidence>
<dbReference type="SUPFAM" id="SSF57829">
    <property type="entry name" value="Zn-binding ribosomal proteins"/>
    <property type="match status" value="1"/>
</dbReference>
<keyword evidence="10" id="KW-0694">RNA-binding</keyword>
<comment type="pathway">
    <text evidence="2">Protein modification; protein ubiquitination.</text>
</comment>
<evidence type="ECO:0000313" key="19">
    <source>
        <dbReference type="Proteomes" id="UP000823674"/>
    </source>
</evidence>
<keyword evidence="5 15" id="KW-0812">Transmembrane</keyword>
<name>A0ABQ7N6R4_BRACM</name>
<keyword evidence="13 15" id="KW-0472">Membrane</keyword>
<comment type="caution">
    <text evidence="18">The sequence shown here is derived from an EMBL/GenBank/DDBJ whole genome shotgun (WGS) entry which is preliminary data.</text>
</comment>
<evidence type="ECO:0000256" key="3">
    <source>
        <dbReference type="ARBA" id="ARBA00009805"/>
    </source>
</evidence>
<dbReference type="Proteomes" id="UP000823674">
    <property type="component" value="Chromosome A03"/>
</dbReference>
<keyword evidence="8" id="KW-0863">Zinc-finger</keyword>
<keyword evidence="12 15" id="KW-1133">Transmembrane helix</keyword>
<evidence type="ECO:0000256" key="11">
    <source>
        <dbReference type="ARBA" id="ARBA00022980"/>
    </source>
</evidence>
<evidence type="ECO:0000256" key="7">
    <source>
        <dbReference type="ARBA" id="ARBA00022730"/>
    </source>
</evidence>
<evidence type="ECO:0000256" key="2">
    <source>
        <dbReference type="ARBA" id="ARBA00004906"/>
    </source>
</evidence>
<evidence type="ECO:0000256" key="4">
    <source>
        <dbReference type="ARBA" id="ARBA00022679"/>
    </source>
</evidence>
<dbReference type="NCBIfam" id="TIGR01640">
    <property type="entry name" value="F_box_assoc_1"/>
    <property type="match status" value="1"/>
</dbReference>
<feature type="transmembrane region" description="Helical" evidence="15">
    <location>
        <begin position="468"/>
        <end position="489"/>
    </location>
</feature>
<evidence type="ECO:0000256" key="14">
    <source>
        <dbReference type="ARBA" id="ARBA00023274"/>
    </source>
</evidence>
<organism evidence="18 19">
    <name type="scientific">Brassica rapa subsp. trilocularis</name>
    <dbReference type="NCBI Taxonomy" id="1813537"/>
    <lineage>
        <taxon>Eukaryota</taxon>
        <taxon>Viridiplantae</taxon>
        <taxon>Streptophyta</taxon>
        <taxon>Embryophyta</taxon>
        <taxon>Tracheophyta</taxon>
        <taxon>Spermatophyta</taxon>
        <taxon>Magnoliopsida</taxon>
        <taxon>eudicotyledons</taxon>
        <taxon>Gunneridae</taxon>
        <taxon>Pentapetalae</taxon>
        <taxon>rosids</taxon>
        <taxon>malvids</taxon>
        <taxon>Brassicales</taxon>
        <taxon>Brassicaceae</taxon>
        <taxon>Brassiceae</taxon>
        <taxon>Brassica</taxon>
    </lineage>
</organism>
<dbReference type="InterPro" id="IPR006527">
    <property type="entry name" value="F-box-assoc_dom_typ1"/>
</dbReference>
<dbReference type="Pfam" id="PF07734">
    <property type="entry name" value="FBA_1"/>
    <property type="match status" value="1"/>
</dbReference>
<feature type="domain" description="F-box associated beta-propeller type 1" evidence="16">
    <location>
        <begin position="37"/>
        <end position="207"/>
    </location>
</feature>
<evidence type="ECO:0000313" key="18">
    <source>
        <dbReference type="EMBL" id="KAG5405836.1"/>
    </source>
</evidence>
<reference evidence="18 19" key="1">
    <citation type="submission" date="2021-03" db="EMBL/GenBank/DDBJ databases">
        <authorList>
            <person name="King G.J."/>
            <person name="Bancroft I."/>
            <person name="Baten A."/>
            <person name="Bloomfield J."/>
            <person name="Borpatragohain P."/>
            <person name="He Z."/>
            <person name="Irish N."/>
            <person name="Irwin J."/>
            <person name="Liu K."/>
            <person name="Mauleon R.P."/>
            <person name="Moore J."/>
            <person name="Morris R."/>
            <person name="Ostergaard L."/>
            <person name="Wang B."/>
            <person name="Wells R."/>
        </authorList>
    </citation>
    <scope>NUCLEOTIDE SEQUENCE [LARGE SCALE GENOMIC DNA]</scope>
    <source>
        <strain evidence="18">R-o-18</strain>
        <tissue evidence="18">Leaf</tissue>
    </source>
</reference>
<dbReference type="Pfam" id="PF25563">
    <property type="entry name" value="TPR_SYVN1_N"/>
    <property type="match status" value="1"/>
</dbReference>